<dbReference type="SMART" id="SM00331">
    <property type="entry name" value="PP2C_SIG"/>
    <property type="match status" value="1"/>
</dbReference>
<evidence type="ECO:0000313" key="2">
    <source>
        <dbReference type="EMBL" id="NYI70773.1"/>
    </source>
</evidence>
<evidence type="ECO:0000259" key="1">
    <source>
        <dbReference type="PROSITE" id="PS51746"/>
    </source>
</evidence>
<dbReference type="SUPFAM" id="SSF81606">
    <property type="entry name" value="PP2C-like"/>
    <property type="match status" value="1"/>
</dbReference>
<dbReference type="Pfam" id="PF13672">
    <property type="entry name" value="PP2C_2"/>
    <property type="match status" value="1"/>
</dbReference>
<dbReference type="Gene3D" id="3.60.40.10">
    <property type="entry name" value="PPM-type phosphatase domain"/>
    <property type="match status" value="1"/>
</dbReference>
<dbReference type="EC" id="3.1.3.16" evidence="2"/>
<dbReference type="Proteomes" id="UP000527616">
    <property type="component" value="Unassembled WGS sequence"/>
</dbReference>
<proteinExistence type="predicted"/>
<evidence type="ECO:0000313" key="3">
    <source>
        <dbReference type="Proteomes" id="UP000527616"/>
    </source>
</evidence>
<dbReference type="GO" id="GO:0004722">
    <property type="term" value="F:protein serine/threonine phosphatase activity"/>
    <property type="evidence" value="ECO:0007669"/>
    <property type="project" value="UniProtKB-EC"/>
</dbReference>
<keyword evidence="2" id="KW-0378">Hydrolase</keyword>
<gene>
    <name evidence="2" type="ORF">GGQ54_001333</name>
</gene>
<dbReference type="InterPro" id="IPR036457">
    <property type="entry name" value="PPM-type-like_dom_sf"/>
</dbReference>
<comment type="caution">
    <text evidence="2">The sequence shown here is derived from an EMBL/GenBank/DDBJ whole genome shotgun (WGS) entry which is preliminary data.</text>
</comment>
<dbReference type="EMBL" id="JACBZS010000001">
    <property type="protein sequence ID" value="NYI70773.1"/>
    <property type="molecule type" value="Genomic_DNA"/>
</dbReference>
<name>A0A7Z0IKR1_9ACTN</name>
<dbReference type="AlphaFoldDB" id="A0A7Z0IKR1"/>
<dbReference type="PROSITE" id="PS51746">
    <property type="entry name" value="PPM_2"/>
    <property type="match status" value="1"/>
</dbReference>
<organism evidence="2 3">
    <name type="scientific">Naumannella cuiyingiana</name>
    <dbReference type="NCBI Taxonomy" id="1347891"/>
    <lineage>
        <taxon>Bacteria</taxon>
        <taxon>Bacillati</taxon>
        <taxon>Actinomycetota</taxon>
        <taxon>Actinomycetes</taxon>
        <taxon>Propionibacteriales</taxon>
        <taxon>Propionibacteriaceae</taxon>
        <taxon>Naumannella</taxon>
    </lineage>
</organism>
<accession>A0A7Z0IKR1</accession>
<dbReference type="InterPro" id="IPR001932">
    <property type="entry name" value="PPM-type_phosphatase-like_dom"/>
</dbReference>
<reference evidence="2 3" key="1">
    <citation type="submission" date="2020-07" db="EMBL/GenBank/DDBJ databases">
        <title>Sequencing the genomes of 1000 actinobacteria strains.</title>
        <authorList>
            <person name="Klenk H.-P."/>
        </authorList>
    </citation>
    <scope>NUCLEOTIDE SEQUENCE [LARGE SCALE GENOMIC DNA]</scope>
    <source>
        <strain evidence="2 3">DSM 103164</strain>
    </source>
</reference>
<dbReference type="CDD" id="cd00143">
    <property type="entry name" value="PP2Cc"/>
    <property type="match status" value="1"/>
</dbReference>
<feature type="domain" description="PPM-type phosphatase" evidence="1">
    <location>
        <begin position="1"/>
        <end position="231"/>
    </location>
</feature>
<keyword evidence="3" id="KW-1185">Reference proteome</keyword>
<protein>
    <submittedName>
        <fullName evidence="2">Protein phosphatase</fullName>
        <ecNumber evidence="2">3.1.3.16</ecNumber>
    </submittedName>
</protein>
<sequence>MTHAGAVREVNEDNILAKDPCFVVADGIGGATAGAMASSLVVEEFALLALQRTITPRDVAATLDAAHERVRRLQALNGGRQSGSTVCGAVAIDAPGGPQWALFNIGDTRIYRVEPDGGELQQVTVDHSRVQELIDAGVITPAEAESHPERHVVTRAVGAAESYRPDHWTVPMVAGERLLLCSDGLLTSASFAQLQEVATRRVSPRQVVDELLRLALAAKAQDNVSIMVVDVDANKKRVDA</sequence>
<dbReference type="SMART" id="SM00332">
    <property type="entry name" value="PP2Cc"/>
    <property type="match status" value="1"/>
</dbReference>